<dbReference type="AlphaFoldDB" id="A0A8X6YCF6"/>
<reference evidence="2" key="1">
    <citation type="submission" date="2020-08" db="EMBL/GenBank/DDBJ databases">
        <title>Multicomponent nature underlies the extraordinary mechanical properties of spider dragline silk.</title>
        <authorList>
            <person name="Kono N."/>
            <person name="Nakamura H."/>
            <person name="Mori M."/>
            <person name="Yoshida Y."/>
            <person name="Ohtoshi R."/>
            <person name="Malay A.D."/>
            <person name="Moran D.A.P."/>
            <person name="Tomita M."/>
            <person name="Numata K."/>
            <person name="Arakawa K."/>
        </authorList>
    </citation>
    <scope>NUCLEOTIDE SEQUENCE</scope>
</reference>
<gene>
    <name evidence="2" type="ORF">TNIN_25632</name>
</gene>
<sequence length="84" mass="9644">MANNESEDRILKAIEACNTAQAMIDINAEHLDGLRTQCATSAELTQHEIRTLERKIALKESFELLIVEFKSYSMQRKKNISINY</sequence>
<dbReference type="OrthoDB" id="774951at2759"/>
<evidence type="ECO:0000313" key="2">
    <source>
        <dbReference type="EMBL" id="GFY68068.1"/>
    </source>
</evidence>
<comment type="caution">
    <text evidence="2">The sequence shown here is derived from an EMBL/GenBank/DDBJ whole genome shotgun (WGS) entry which is preliminary data.</text>
</comment>
<proteinExistence type="predicted"/>
<keyword evidence="3" id="KW-1185">Reference proteome</keyword>
<feature type="domain" description="Kinase suppressor RAS 1 N-terminal helical hairpin" evidence="1">
    <location>
        <begin position="17"/>
        <end position="56"/>
    </location>
</feature>
<dbReference type="Gene3D" id="6.10.140.1120">
    <property type="match status" value="1"/>
</dbReference>
<name>A0A8X6YCF6_9ARAC</name>
<dbReference type="InterPro" id="IPR046861">
    <property type="entry name" value="SAM_KSR1_N"/>
</dbReference>
<evidence type="ECO:0000259" key="1">
    <source>
        <dbReference type="Pfam" id="PF20406"/>
    </source>
</evidence>
<dbReference type="Pfam" id="PF20406">
    <property type="entry name" value="SAM_KSR1_N"/>
    <property type="match status" value="1"/>
</dbReference>
<organism evidence="2 3">
    <name type="scientific">Trichonephila inaurata madagascariensis</name>
    <dbReference type="NCBI Taxonomy" id="2747483"/>
    <lineage>
        <taxon>Eukaryota</taxon>
        <taxon>Metazoa</taxon>
        <taxon>Ecdysozoa</taxon>
        <taxon>Arthropoda</taxon>
        <taxon>Chelicerata</taxon>
        <taxon>Arachnida</taxon>
        <taxon>Araneae</taxon>
        <taxon>Araneomorphae</taxon>
        <taxon>Entelegynae</taxon>
        <taxon>Araneoidea</taxon>
        <taxon>Nephilidae</taxon>
        <taxon>Trichonephila</taxon>
        <taxon>Trichonephila inaurata</taxon>
    </lineage>
</organism>
<protein>
    <recommendedName>
        <fullName evidence="1">Kinase suppressor RAS 1 N-terminal helical hairpin domain-containing protein</fullName>
    </recommendedName>
</protein>
<dbReference type="EMBL" id="BMAV01016866">
    <property type="protein sequence ID" value="GFY68068.1"/>
    <property type="molecule type" value="Genomic_DNA"/>
</dbReference>
<dbReference type="InterPro" id="IPR046933">
    <property type="entry name" value="SAM_KSR1_N_sf"/>
</dbReference>
<evidence type="ECO:0000313" key="3">
    <source>
        <dbReference type="Proteomes" id="UP000886998"/>
    </source>
</evidence>
<accession>A0A8X6YCF6</accession>
<dbReference type="Proteomes" id="UP000886998">
    <property type="component" value="Unassembled WGS sequence"/>
</dbReference>